<dbReference type="Pfam" id="PF00023">
    <property type="entry name" value="Ank"/>
    <property type="match status" value="2"/>
</dbReference>
<gene>
    <name evidence="5" type="ORF">FU658_13075</name>
</gene>
<dbReference type="OrthoDB" id="8960888at2"/>
<keyword evidence="6" id="KW-1185">Reference proteome</keyword>
<dbReference type="EMBL" id="VRTS01000011">
    <property type="protein sequence ID" value="TXK59710.1"/>
    <property type="molecule type" value="Genomic_DNA"/>
</dbReference>
<dbReference type="AlphaFoldDB" id="A0A5C8KH07"/>
<feature type="transmembrane region" description="Helical" evidence="4">
    <location>
        <begin position="12"/>
        <end position="31"/>
    </location>
</feature>
<feature type="repeat" description="ANK" evidence="3">
    <location>
        <begin position="445"/>
        <end position="477"/>
    </location>
</feature>
<feature type="repeat" description="ANK" evidence="3">
    <location>
        <begin position="854"/>
        <end position="886"/>
    </location>
</feature>
<feature type="transmembrane region" description="Helical" evidence="4">
    <location>
        <begin position="151"/>
        <end position="170"/>
    </location>
</feature>
<dbReference type="Pfam" id="PF12796">
    <property type="entry name" value="Ank_2"/>
    <property type="match status" value="4"/>
</dbReference>
<dbReference type="InterPro" id="IPR051165">
    <property type="entry name" value="Multifunctional_ANK_Repeat"/>
</dbReference>
<keyword evidence="4" id="KW-1133">Transmembrane helix</keyword>
<dbReference type="PRINTS" id="PR01415">
    <property type="entry name" value="ANKYRIN"/>
</dbReference>
<feature type="repeat" description="ANK" evidence="3">
    <location>
        <begin position="347"/>
        <end position="379"/>
    </location>
</feature>
<evidence type="ECO:0000313" key="5">
    <source>
        <dbReference type="EMBL" id="TXK59710.1"/>
    </source>
</evidence>
<protein>
    <submittedName>
        <fullName evidence="5">Uncharacterized protein</fullName>
    </submittedName>
</protein>
<feature type="transmembrane region" description="Helical" evidence="4">
    <location>
        <begin position="97"/>
        <end position="118"/>
    </location>
</feature>
<dbReference type="PANTHER" id="PTHR24123:SF33">
    <property type="entry name" value="PROTEIN HOS4"/>
    <property type="match status" value="1"/>
</dbReference>
<dbReference type="InterPro" id="IPR002110">
    <property type="entry name" value="Ankyrin_rpt"/>
</dbReference>
<feature type="transmembrane region" description="Helical" evidence="4">
    <location>
        <begin position="176"/>
        <end position="201"/>
    </location>
</feature>
<evidence type="ECO:0000256" key="4">
    <source>
        <dbReference type="SAM" id="Phobius"/>
    </source>
</evidence>
<feature type="repeat" description="ANK" evidence="3">
    <location>
        <begin position="511"/>
        <end position="545"/>
    </location>
</feature>
<dbReference type="InterPro" id="IPR036770">
    <property type="entry name" value="Ankyrin_rpt-contain_sf"/>
</dbReference>
<feature type="repeat" description="ANK" evidence="3">
    <location>
        <begin position="920"/>
        <end position="952"/>
    </location>
</feature>
<keyword evidence="1" id="KW-0677">Repeat</keyword>
<feature type="repeat" description="ANK" evidence="3">
    <location>
        <begin position="887"/>
        <end position="919"/>
    </location>
</feature>
<evidence type="ECO:0000256" key="1">
    <source>
        <dbReference type="ARBA" id="ARBA00022737"/>
    </source>
</evidence>
<accession>A0A5C8KH07</accession>
<dbReference type="RefSeq" id="WP_147892485.1">
    <property type="nucleotide sequence ID" value="NZ_VRTS01000011.1"/>
</dbReference>
<keyword evidence="2 3" id="KW-0040">ANK repeat</keyword>
<feature type="repeat" description="ANK" evidence="3">
    <location>
        <begin position="723"/>
        <end position="755"/>
    </location>
</feature>
<dbReference type="SUPFAM" id="SSF48403">
    <property type="entry name" value="Ankyrin repeat"/>
    <property type="match status" value="2"/>
</dbReference>
<name>A0A5C8KH07_9GAMM</name>
<feature type="repeat" description="ANK" evidence="3">
    <location>
        <begin position="478"/>
        <end position="510"/>
    </location>
</feature>
<sequence length="1111" mass="115371">MSDAEAAAWRPGLPALGLLLGGVLLALLPLLADTPWLWPALWLAHPAIALGLGALSGLRAIRRIEPAEAVALAALHAAGYAGFVALLAWPLHRITVAPGAATVMLAGMAAGLGLFVLWRHGMAFVHAVREGGGLRALREAAAFEPPRGPGLALALPLGLAYAAVALLVLAGPGQGIGLRALLVVVHLLAAVAGALVAARLAGLHLPDARRRDAAADAPALQEGLAFPDEAAAVDAAVDADAHADERLLAAVRQGRIEEALAALDEGADPNVLPEPDDRDQRPPAVLACLHSDLSLLRALIARGADLNAMHAGLTPLLAATRDSWHGRVEAVMTLLTNGADPRQADAEGQTPLHHAARSSDAAVAALLLDAEAGLEALDAEGFSPLGSACAAGNWRLARFLVERGASPQPEGGQPALLAAVAGDDDPAGVQLLLKHKARVDAGNSSGRTALMMACKAGHAEIVQVLLDAGADRNATDEEGQSPLLLAAAQGHIDVIRRLVHPRLDASVRDAQGRTPLLLACAAAATTPELLSLLLDLGVDRERADESGRTALDVAVEAGRWPLVQVLQPDYPMPSSVAEALQPQRPALPPEQLLDEALPERRFEAAQAAIEAMAPDPVALAGRLLAYTRDADIDVFDWLLAHGAQPGALLADRDTMVFSVLDRGGLGLTALQRLLARGESVGGSGGLARWLAGCLAADTTSRSCEQQALDLLERGADAFGNGPGGEPPLALAIRLGWMRLVFGLLERGVDPNSRDARGHAALHVACALGREAAVRLLVRHGASPEIRTPDGQTALGLALAANRRDLTYWLNWSQWRLPGRALQDADLPAAAIPGDLEAVERLLDLGLPVDAVDAQGCTALLRAAGGGHVDLVALLLAAGADPTLMARTGASPLSAAVSMRHPEIVQRLLNAGAAVDQSMPGGVTPLMVAAALGLPDMCSRLLAAGADVALRDEQGYSALHCAALYAFGARERQRAVALLDTLLLAGAQADARSEAGHTPMLLALGARAEPGTACDEEVVLAVLDCLAGEDVSLASQDERGFGPLHLAALHGLLRVVQRLLRSGADPALRDRLNRTPNEIAILRGFVDVSAEFEPVRSNVSLARFLREPHDKP</sequence>
<keyword evidence="4" id="KW-0812">Transmembrane</keyword>
<dbReference type="SMART" id="SM00248">
    <property type="entry name" value="ANK"/>
    <property type="match status" value="19"/>
</dbReference>
<dbReference type="PROSITE" id="PS50088">
    <property type="entry name" value="ANK_REPEAT"/>
    <property type="match status" value="12"/>
</dbReference>
<feature type="repeat" description="ANK" evidence="3">
    <location>
        <begin position="279"/>
        <end position="311"/>
    </location>
</feature>
<feature type="transmembrane region" description="Helical" evidence="4">
    <location>
        <begin position="37"/>
        <end position="58"/>
    </location>
</feature>
<evidence type="ECO:0000256" key="3">
    <source>
        <dbReference type="PROSITE-ProRule" id="PRU00023"/>
    </source>
</evidence>
<reference evidence="5 6" key="1">
    <citation type="submission" date="2019-08" db="EMBL/GenBank/DDBJ databases">
        <authorList>
            <person name="Karlyshev A.V."/>
        </authorList>
    </citation>
    <scope>NUCLEOTIDE SEQUENCE [LARGE SCALE GENOMIC DNA]</scope>
    <source>
        <strain evidence="5 6">Alg18-2.2</strain>
    </source>
</reference>
<dbReference type="Proteomes" id="UP000321248">
    <property type="component" value="Unassembled WGS sequence"/>
</dbReference>
<feature type="repeat" description="ANK" evidence="3">
    <location>
        <begin position="756"/>
        <end position="788"/>
    </location>
</feature>
<evidence type="ECO:0000256" key="2">
    <source>
        <dbReference type="ARBA" id="ARBA00023043"/>
    </source>
</evidence>
<feature type="repeat" description="ANK" evidence="3">
    <location>
        <begin position="380"/>
        <end position="412"/>
    </location>
</feature>
<dbReference type="Gene3D" id="1.25.40.20">
    <property type="entry name" value="Ankyrin repeat-containing domain"/>
    <property type="match status" value="7"/>
</dbReference>
<feature type="repeat" description="ANK" evidence="3">
    <location>
        <begin position="1038"/>
        <end position="1070"/>
    </location>
</feature>
<proteinExistence type="predicted"/>
<feature type="transmembrane region" description="Helical" evidence="4">
    <location>
        <begin position="70"/>
        <end position="91"/>
    </location>
</feature>
<comment type="caution">
    <text evidence="5">The sequence shown here is derived from an EMBL/GenBank/DDBJ whole genome shotgun (WGS) entry which is preliminary data.</text>
</comment>
<dbReference type="PANTHER" id="PTHR24123">
    <property type="entry name" value="ANKYRIN REPEAT-CONTAINING"/>
    <property type="match status" value="1"/>
</dbReference>
<evidence type="ECO:0000313" key="6">
    <source>
        <dbReference type="Proteomes" id="UP000321248"/>
    </source>
</evidence>
<dbReference type="PROSITE" id="PS50297">
    <property type="entry name" value="ANK_REP_REGION"/>
    <property type="match status" value="9"/>
</dbReference>
<keyword evidence="4" id="KW-0472">Membrane</keyword>
<organism evidence="5 6">
    <name type="scientific">Alkalisalibacterium limincola</name>
    <dbReference type="NCBI Taxonomy" id="2699169"/>
    <lineage>
        <taxon>Bacteria</taxon>
        <taxon>Pseudomonadati</taxon>
        <taxon>Pseudomonadota</taxon>
        <taxon>Gammaproteobacteria</taxon>
        <taxon>Lysobacterales</taxon>
        <taxon>Lysobacteraceae</taxon>
        <taxon>Alkalisalibacterium</taxon>
    </lineage>
</organism>